<feature type="region of interest" description="Disordered" evidence="1">
    <location>
        <begin position="395"/>
        <end position="415"/>
    </location>
</feature>
<feature type="region of interest" description="Disordered" evidence="1">
    <location>
        <begin position="879"/>
        <end position="1027"/>
    </location>
</feature>
<feature type="compositionally biased region" description="Basic and acidic residues" evidence="1">
    <location>
        <begin position="497"/>
        <end position="507"/>
    </location>
</feature>
<feature type="compositionally biased region" description="Low complexity" evidence="1">
    <location>
        <begin position="956"/>
        <end position="991"/>
    </location>
</feature>
<feature type="compositionally biased region" description="Pro residues" evidence="1">
    <location>
        <begin position="592"/>
        <end position="604"/>
    </location>
</feature>
<reference evidence="2 3" key="1">
    <citation type="journal article" date="2022" name="bioRxiv">
        <title>Genomics of Preaxostyla Flagellates Illuminates Evolutionary Transitions and the Path Towards Mitochondrial Loss.</title>
        <authorList>
            <person name="Novak L.V.F."/>
            <person name="Treitli S.C."/>
            <person name="Pyrih J."/>
            <person name="Halakuc P."/>
            <person name="Pipaliya S.V."/>
            <person name="Vacek V."/>
            <person name="Brzon O."/>
            <person name="Soukal P."/>
            <person name="Eme L."/>
            <person name="Dacks J.B."/>
            <person name="Karnkowska A."/>
            <person name="Elias M."/>
            <person name="Hampl V."/>
        </authorList>
    </citation>
    <scope>NUCLEOTIDE SEQUENCE [LARGE SCALE GENOMIC DNA]</scope>
    <source>
        <strain evidence="2">NAU3</strain>
        <tissue evidence="2">Gut</tissue>
    </source>
</reference>
<evidence type="ECO:0000313" key="2">
    <source>
        <dbReference type="EMBL" id="KAK2951575.1"/>
    </source>
</evidence>
<feature type="compositionally biased region" description="Polar residues" evidence="1">
    <location>
        <begin position="371"/>
        <end position="381"/>
    </location>
</feature>
<feature type="compositionally biased region" description="Low complexity" evidence="1">
    <location>
        <begin position="915"/>
        <end position="930"/>
    </location>
</feature>
<dbReference type="SUPFAM" id="SSF48371">
    <property type="entry name" value="ARM repeat"/>
    <property type="match status" value="1"/>
</dbReference>
<feature type="compositionally biased region" description="Pro residues" evidence="1">
    <location>
        <begin position="326"/>
        <end position="341"/>
    </location>
</feature>
<name>A0ABQ9XJD9_9EUKA</name>
<comment type="caution">
    <text evidence="2">The sequence shown here is derived from an EMBL/GenBank/DDBJ whole genome shotgun (WGS) entry which is preliminary data.</text>
</comment>
<feature type="compositionally biased region" description="Low complexity" evidence="1">
    <location>
        <begin position="561"/>
        <end position="575"/>
    </location>
</feature>
<evidence type="ECO:0000256" key="1">
    <source>
        <dbReference type="SAM" id="MobiDB-lite"/>
    </source>
</evidence>
<feature type="region of interest" description="Disordered" evidence="1">
    <location>
        <begin position="464"/>
        <end position="532"/>
    </location>
</feature>
<sequence>MADDVRDSMRNEAFDLCSSIINNLGADYRLVRQAVQGLVFLSGTTPYITCAKVVKLLLFVIQGDENFRSHPRRYAIRSLSRIERMRPANMFARPHFVDSVELDEGIQNILRKLNLYSNDFTRHVNFSQSSLQNHSTKKSNIWAILIGAGRMAQADTNVRLRWFPRWLEACRSRHYRTRWAGIKGLGHSSCSIGDIMNDALVEEHCLVASMNILKDGGEDWWRVYMERKRLRRWQEDQLNHPRFDHQHPPLDIVGEKRMKTDIDPPPIPTSKPARPMNFLPSLPTFISQPKIEPPKTEPTSALSDDVDDYWMKMLVSDDLADGLVALPPPVPHRPPTPPSRPPQHTAATSPVPLMKDEETSVGVEGGRDIDSNTATSKDSSNLFPDELVKLSAFIDSLPTDPSPPPSSSPLPHFPLTLLSPHPSNSITSFPQTEFVDLEVEGKPYEGEMEEHPRLTLSPVTIEYSSSIQQPTQKADTNESESSKSESEPDLLPLDTSPMKDEGDGREDGEVEDTSSTTLASAPLPPPPTKARNFNILPALPVFVNGLPTPKDLKEDTPTQHTSAVSPTASPTTQTQHNMPTPDEGHKHTSPEPSLPQPLTPPPSLSPTQHQPNITDSPTHHAPTRNPASRSSFQSSRDHPLPRSRHYPPFPHVTSQNLFPLNINNHRRMSELLMFDADLLPDSYEANVSLSRIRRFSSEFGHLWGRDKTYLVQYGAAQALSLLLRSNPDRWWPRLTEVFAFFIADKNVAAMVKVSVILCYGKLSFYLDKDNPYLQPIHKLLVELSQSRDTVISEPASYALVYFALSHKYTYSSTFALYGKQFAAPLRDTPENVLSLHLKSWCKLISGSHRPVLNVCASVQCINKTGLCLIPHPGERVGRKELEWRQKSDCEDDDKAKKPPLLSQPYPTTTPPPPLYQQAPRPQQHYQTYPQPQYPPAHPQQLYGQRPDQFRVSVPTQQPYPNYQPPQQYVPQQNYPPQYQQHFPPQYNQQQPSYTRNPHFRAQSFQPQYYPPPQYQNPNQRHDYNGYY</sequence>
<feature type="compositionally biased region" description="Basic and acidic residues" evidence="1">
    <location>
        <begin position="879"/>
        <end position="896"/>
    </location>
</feature>
<feature type="compositionally biased region" description="Pro residues" evidence="1">
    <location>
        <begin position="400"/>
        <end position="412"/>
    </location>
</feature>
<feature type="compositionally biased region" description="Polar residues" evidence="1">
    <location>
        <begin position="625"/>
        <end position="634"/>
    </location>
</feature>
<dbReference type="InterPro" id="IPR016024">
    <property type="entry name" value="ARM-type_fold"/>
</dbReference>
<organism evidence="2 3">
    <name type="scientific">Blattamonas nauphoetae</name>
    <dbReference type="NCBI Taxonomy" id="2049346"/>
    <lineage>
        <taxon>Eukaryota</taxon>
        <taxon>Metamonada</taxon>
        <taxon>Preaxostyla</taxon>
        <taxon>Oxymonadida</taxon>
        <taxon>Blattamonas</taxon>
    </lineage>
</organism>
<feature type="compositionally biased region" description="Polar residues" evidence="1">
    <location>
        <begin position="464"/>
        <end position="474"/>
    </location>
</feature>
<gene>
    <name evidence="2" type="ORF">BLNAU_13459</name>
</gene>
<keyword evidence="3" id="KW-1185">Reference proteome</keyword>
<protein>
    <submittedName>
        <fullName evidence="2">Uncharacterized protein</fullName>
    </submittedName>
</protein>
<feature type="region of interest" description="Disordered" evidence="1">
    <location>
        <begin position="324"/>
        <end position="381"/>
    </location>
</feature>
<accession>A0ABQ9XJD9</accession>
<evidence type="ECO:0000313" key="3">
    <source>
        <dbReference type="Proteomes" id="UP001281761"/>
    </source>
</evidence>
<dbReference type="EMBL" id="JARBJD010000116">
    <property type="protein sequence ID" value="KAK2951575.1"/>
    <property type="molecule type" value="Genomic_DNA"/>
</dbReference>
<dbReference type="Proteomes" id="UP001281761">
    <property type="component" value="Unassembled WGS sequence"/>
</dbReference>
<proteinExistence type="predicted"/>
<feature type="region of interest" description="Disordered" evidence="1">
    <location>
        <begin position="547"/>
        <end position="650"/>
    </location>
</feature>